<accession>A0A562TWQ5</accession>
<feature type="compositionally biased region" description="Polar residues" evidence="6">
    <location>
        <begin position="479"/>
        <end position="490"/>
    </location>
</feature>
<proteinExistence type="inferred from homology"/>
<dbReference type="PANTHER" id="PTHR42973:SF39">
    <property type="entry name" value="FAD-BINDING PCMH-TYPE DOMAIN-CONTAINING PROTEIN"/>
    <property type="match status" value="1"/>
</dbReference>
<feature type="region of interest" description="Disordered" evidence="6">
    <location>
        <begin position="463"/>
        <end position="490"/>
    </location>
</feature>
<evidence type="ECO:0000313" key="8">
    <source>
        <dbReference type="EMBL" id="TWI97516.1"/>
    </source>
</evidence>
<keyword evidence="4" id="KW-0274">FAD</keyword>
<name>A0A562TWQ5_9SPHI</name>
<evidence type="ECO:0000256" key="2">
    <source>
        <dbReference type="ARBA" id="ARBA00005466"/>
    </source>
</evidence>
<organism evidence="8 9">
    <name type="scientific">Mucilaginibacter frigoritolerans</name>
    <dbReference type="NCBI Taxonomy" id="652788"/>
    <lineage>
        <taxon>Bacteria</taxon>
        <taxon>Pseudomonadati</taxon>
        <taxon>Bacteroidota</taxon>
        <taxon>Sphingobacteriia</taxon>
        <taxon>Sphingobacteriales</taxon>
        <taxon>Sphingobacteriaceae</taxon>
        <taxon>Mucilaginibacter</taxon>
    </lineage>
</organism>
<dbReference type="OrthoDB" id="9768764at2"/>
<protein>
    <submittedName>
        <fullName evidence="8">FAD/FMN-containing dehydrogenase</fullName>
    </submittedName>
</protein>
<dbReference type="Gene3D" id="3.40.462.20">
    <property type="match status" value="1"/>
</dbReference>
<dbReference type="InterPro" id="IPR050416">
    <property type="entry name" value="FAD-linked_Oxidoreductase"/>
</dbReference>
<dbReference type="InterPro" id="IPR012951">
    <property type="entry name" value="BBE"/>
</dbReference>
<comment type="similarity">
    <text evidence="2">Belongs to the oxygen-dependent FAD-linked oxidoreductase family.</text>
</comment>
<dbReference type="RefSeq" id="WP_144914303.1">
    <property type="nucleotide sequence ID" value="NZ_VLLI01000010.1"/>
</dbReference>
<dbReference type="GO" id="GO:0071949">
    <property type="term" value="F:FAD binding"/>
    <property type="evidence" value="ECO:0007669"/>
    <property type="project" value="InterPro"/>
</dbReference>
<dbReference type="Gene3D" id="3.30.465.10">
    <property type="match status" value="1"/>
</dbReference>
<keyword evidence="5" id="KW-0560">Oxidoreductase</keyword>
<keyword evidence="9" id="KW-1185">Reference proteome</keyword>
<dbReference type="GO" id="GO:0016491">
    <property type="term" value="F:oxidoreductase activity"/>
    <property type="evidence" value="ECO:0007669"/>
    <property type="project" value="UniProtKB-KW"/>
</dbReference>
<evidence type="ECO:0000256" key="4">
    <source>
        <dbReference type="ARBA" id="ARBA00022827"/>
    </source>
</evidence>
<evidence type="ECO:0000256" key="5">
    <source>
        <dbReference type="ARBA" id="ARBA00023002"/>
    </source>
</evidence>
<keyword evidence="3" id="KW-0285">Flavoprotein</keyword>
<evidence type="ECO:0000256" key="3">
    <source>
        <dbReference type="ARBA" id="ARBA00022630"/>
    </source>
</evidence>
<dbReference type="Pfam" id="PF01565">
    <property type="entry name" value="FAD_binding_4"/>
    <property type="match status" value="1"/>
</dbReference>
<evidence type="ECO:0000256" key="6">
    <source>
        <dbReference type="SAM" id="MobiDB-lite"/>
    </source>
</evidence>
<comment type="cofactor">
    <cofactor evidence="1">
        <name>FAD</name>
        <dbReference type="ChEBI" id="CHEBI:57692"/>
    </cofactor>
</comment>
<dbReference type="InterPro" id="IPR006094">
    <property type="entry name" value="Oxid_FAD_bind_N"/>
</dbReference>
<dbReference type="Gene3D" id="3.30.43.10">
    <property type="entry name" value="Uridine Diphospho-n-acetylenolpyruvylglucosamine Reductase, domain 2"/>
    <property type="match status" value="1"/>
</dbReference>
<dbReference type="PANTHER" id="PTHR42973">
    <property type="entry name" value="BINDING OXIDOREDUCTASE, PUTATIVE (AFU_ORTHOLOGUE AFUA_1G17690)-RELATED"/>
    <property type="match status" value="1"/>
</dbReference>
<dbReference type="Pfam" id="PF08031">
    <property type="entry name" value="BBE"/>
    <property type="match status" value="1"/>
</dbReference>
<comment type="caution">
    <text evidence="8">The sequence shown here is derived from an EMBL/GenBank/DDBJ whole genome shotgun (WGS) entry which is preliminary data.</text>
</comment>
<reference evidence="8 9" key="1">
    <citation type="submission" date="2019-07" db="EMBL/GenBank/DDBJ databases">
        <title>Genomic Encyclopedia of Archaeal and Bacterial Type Strains, Phase II (KMG-II): from individual species to whole genera.</title>
        <authorList>
            <person name="Goeker M."/>
        </authorList>
    </citation>
    <scope>NUCLEOTIDE SEQUENCE [LARGE SCALE GENOMIC DNA]</scope>
    <source>
        <strain evidence="8 9">ATCC BAA-1854</strain>
    </source>
</reference>
<dbReference type="AlphaFoldDB" id="A0A562TWQ5"/>
<feature type="domain" description="FAD-binding PCMH-type" evidence="7">
    <location>
        <begin position="35"/>
        <end position="212"/>
    </location>
</feature>
<dbReference type="PROSITE" id="PS51387">
    <property type="entry name" value="FAD_PCMH"/>
    <property type="match status" value="1"/>
</dbReference>
<dbReference type="InterPro" id="IPR036318">
    <property type="entry name" value="FAD-bd_PCMH-like_sf"/>
</dbReference>
<dbReference type="EMBL" id="VLLI01000010">
    <property type="protein sequence ID" value="TWI97516.1"/>
    <property type="molecule type" value="Genomic_DNA"/>
</dbReference>
<evidence type="ECO:0000256" key="1">
    <source>
        <dbReference type="ARBA" id="ARBA00001974"/>
    </source>
</evidence>
<dbReference type="InterPro" id="IPR016169">
    <property type="entry name" value="FAD-bd_PCMH_sub2"/>
</dbReference>
<dbReference type="Proteomes" id="UP000317010">
    <property type="component" value="Unassembled WGS sequence"/>
</dbReference>
<dbReference type="InterPro" id="IPR016167">
    <property type="entry name" value="FAD-bd_PCMH_sub1"/>
</dbReference>
<sequence length="490" mass="54391">MTKAINELIKELSGYVLQPGDPNYESVIRIDNGRIQLRPMVIVQPIVVEDVVLGLKFAVKHHLPFNIKGGGHSAAGYCLNDNGVVIDLKYLNKMSFDAKRQSVTAQMGVIWSDVYQFMVDTGTGLIPVGGGCPTVAPPGFMQGGGYSFVSRSYGMSIDSLLAIQIVTPDGKLRRIDRESNSKEDQDLFWAFSGGGGGNFGIIVEMEMRVHKPYSKLMLVGQIRYPLEQTEEVLGYYNEWVENIPDAMSCYGFMGNQPDALDSSKNVKVLGLTPVFNGECAEGIELLKGLLKLKPINADLRNMTLPDWEFYNGYTTLVKNRSAYMRSLILQKGGMNNNVAKVITEYMNMAPSAASFAVWTLGGGAISQKAPGESAYVHREARFIPEVKSIWDADKPGDAYSNVEWAYEFFEAMRVAGDATGAYVNYIDPLLHNWADMYYGENYERLKKIKKDIDPDNLFSFQQSIGSPFNPPKPPLTDLSPLNRTQLPSEK</sequence>
<evidence type="ECO:0000313" key="9">
    <source>
        <dbReference type="Proteomes" id="UP000317010"/>
    </source>
</evidence>
<gene>
    <name evidence="8" type="ORF">JN11_03335</name>
</gene>
<evidence type="ECO:0000259" key="7">
    <source>
        <dbReference type="PROSITE" id="PS51387"/>
    </source>
</evidence>
<dbReference type="SUPFAM" id="SSF56176">
    <property type="entry name" value="FAD-binding/transporter-associated domain-like"/>
    <property type="match status" value="1"/>
</dbReference>
<dbReference type="InterPro" id="IPR016166">
    <property type="entry name" value="FAD-bd_PCMH"/>
</dbReference>